<dbReference type="RefSeq" id="WP_282838497.1">
    <property type="nucleotide sequence ID" value="NZ_JASCXW010000001.1"/>
</dbReference>
<protein>
    <submittedName>
        <fullName evidence="1">Uncharacterized protein</fullName>
    </submittedName>
</protein>
<accession>A0AAW6U5A1</accession>
<dbReference type="Proteomes" id="UP001431532">
    <property type="component" value="Unassembled WGS sequence"/>
</dbReference>
<evidence type="ECO:0000313" key="2">
    <source>
        <dbReference type="Proteomes" id="UP001431532"/>
    </source>
</evidence>
<name>A0AAW6U5A1_9MOLU</name>
<dbReference type="EMBL" id="JASCXW010000001">
    <property type="protein sequence ID" value="MDI6452095.1"/>
    <property type="molecule type" value="Genomic_DNA"/>
</dbReference>
<proteinExistence type="predicted"/>
<sequence>MIDISWKQSLQNAIKNTSKNLMQFDEVLSYSPAYYISSYECPICYNSVLYKMRVRGANTVFKGQTYSLFNLFTCPECKVIYASITETNLNNFTNLPLSSFALLSEKYSTIREYKNVLDYTVRFQQG</sequence>
<gene>
    <name evidence="1" type="ORF">QJ521_00840</name>
</gene>
<keyword evidence="2" id="KW-1185">Reference proteome</keyword>
<comment type="caution">
    <text evidence="1">The sequence shown here is derived from an EMBL/GenBank/DDBJ whole genome shotgun (WGS) entry which is preliminary data.</text>
</comment>
<organism evidence="1 2">
    <name type="scientific">Peloplasma aerotolerans</name>
    <dbReference type="NCBI Taxonomy" id="3044389"/>
    <lineage>
        <taxon>Bacteria</taxon>
        <taxon>Bacillati</taxon>
        <taxon>Mycoplasmatota</taxon>
        <taxon>Mollicutes</taxon>
        <taxon>Acholeplasmatales</taxon>
        <taxon>Acholeplasmataceae</taxon>
        <taxon>Peloplasma</taxon>
    </lineage>
</organism>
<dbReference type="AlphaFoldDB" id="A0AAW6U5A1"/>
<reference evidence="1" key="1">
    <citation type="submission" date="2023-05" db="EMBL/GenBank/DDBJ databases">
        <title>Mariniplasma microaerophilum sp. nov., a novel anaerobic mollicute isolated from terrestrial mud volcano, Taman Peninsula, Russia.</title>
        <authorList>
            <person name="Khomyakova M.A."/>
            <person name="Merkel A.Y."/>
            <person name="Slobodkin A.I."/>
        </authorList>
    </citation>
    <scope>NUCLEOTIDE SEQUENCE</scope>
    <source>
        <strain evidence="1">M4Ah</strain>
    </source>
</reference>
<evidence type="ECO:0000313" key="1">
    <source>
        <dbReference type="EMBL" id="MDI6452095.1"/>
    </source>
</evidence>